<evidence type="ECO:0000256" key="1">
    <source>
        <dbReference type="SAM" id="MobiDB-lite"/>
    </source>
</evidence>
<evidence type="ECO:0000313" key="3">
    <source>
        <dbReference type="Proteomes" id="UP001172101"/>
    </source>
</evidence>
<gene>
    <name evidence="2" type="ORF">B0T26DRAFT_429387</name>
</gene>
<dbReference type="Proteomes" id="UP001172101">
    <property type="component" value="Unassembled WGS sequence"/>
</dbReference>
<organism evidence="2 3">
    <name type="scientific">Lasiosphaeria miniovina</name>
    <dbReference type="NCBI Taxonomy" id="1954250"/>
    <lineage>
        <taxon>Eukaryota</taxon>
        <taxon>Fungi</taxon>
        <taxon>Dikarya</taxon>
        <taxon>Ascomycota</taxon>
        <taxon>Pezizomycotina</taxon>
        <taxon>Sordariomycetes</taxon>
        <taxon>Sordariomycetidae</taxon>
        <taxon>Sordariales</taxon>
        <taxon>Lasiosphaeriaceae</taxon>
        <taxon>Lasiosphaeria</taxon>
    </lineage>
</organism>
<protein>
    <submittedName>
        <fullName evidence="2">Uncharacterized protein</fullName>
    </submittedName>
</protein>
<reference evidence="2" key="1">
    <citation type="submission" date="2023-06" db="EMBL/GenBank/DDBJ databases">
        <title>Genome-scale phylogeny and comparative genomics of the fungal order Sordariales.</title>
        <authorList>
            <consortium name="Lawrence Berkeley National Laboratory"/>
            <person name="Hensen N."/>
            <person name="Bonometti L."/>
            <person name="Westerberg I."/>
            <person name="Brannstrom I.O."/>
            <person name="Guillou S."/>
            <person name="Cros-Aarteil S."/>
            <person name="Calhoun S."/>
            <person name="Haridas S."/>
            <person name="Kuo A."/>
            <person name="Mondo S."/>
            <person name="Pangilinan J."/>
            <person name="Riley R."/>
            <person name="LaButti K."/>
            <person name="Andreopoulos B."/>
            <person name="Lipzen A."/>
            <person name="Chen C."/>
            <person name="Yanf M."/>
            <person name="Daum C."/>
            <person name="Ng V."/>
            <person name="Clum A."/>
            <person name="Steindorff A."/>
            <person name="Ohm R."/>
            <person name="Martin F."/>
            <person name="Silar P."/>
            <person name="Natvig D."/>
            <person name="Lalanne C."/>
            <person name="Gautier V."/>
            <person name="Ament-velasquez S.L."/>
            <person name="Kruys A."/>
            <person name="Hutchinson M.I."/>
            <person name="Powell A.J."/>
            <person name="Barry K."/>
            <person name="Miller A.N."/>
            <person name="Grigoriev I.V."/>
            <person name="Debuchy R."/>
            <person name="Gladieux P."/>
            <person name="Thoren M.H."/>
            <person name="Johannesson H."/>
        </authorList>
    </citation>
    <scope>NUCLEOTIDE SEQUENCE</scope>
    <source>
        <strain evidence="2">SMH2392-1A</strain>
    </source>
</reference>
<comment type="caution">
    <text evidence="2">The sequence shown here is derived from an EMBL/GenBank/DDBJ whole genome shotgun (WGS) entry which is preliminary data.</text>
</comment>
<dbReference type="EMBL" id="JAUIRO010000006">
    <property type="protein sequence ID" value="KAK0709960.1"/>
    <property type="molecule type" value="Genomic_DNA"/>
</dbReference>
<proteinExistence type="predicted"/>
<feature type="region of interest" description="Disordered" evidence="1">
    <location>
        <begin position="1"/>
        <end position="31"/>
    </location>
</feature>
<feature type="compositionally biased region" description="Polar residues" evidence="1">
    <location>
        <begin position="20"/>
        <end position="31"/>
    </location>
</feature>
<accession>A0AA40A673</accession>
<sequence>MACCKKNTSSATRAVAAPPSKSTMRTGRPSLSRSTTVAMQCMQDENLFPEPVGSYRKDPLNTSLLMRHLRMP</sequence>
<feature type="compositionally biased region" description="Polar residues" evidence="1">
    <location>
        <begin position="1"/>
        <end position="12"/>
    </location>
</feature>
<name>A0AA40A673_9PEZI</name>
<dbReference type="AlphaFoldDB" id="A0AA40A673"/>
<evidence type="ECO:0000313" key="2">
    <source>
        <dbReference type="EMBL" id="KAK0709960.1"/>
    </source>
</evidence>
<keyword evidence="3" id="KW-1185">Reference proteome</keyword>
<dbReference type="GeneID" id="85318223"/>
<dbReference type="RefSeq" id="XP_060293264.1">
    <property type="nucleotide sequence ID" value="XM_060434953.1"/>
</dbReference>